<dbReference type="InterPro" id="IPR043693">
    <property type="entry name" value="UbiV"/>
</dbReference>
<evidence type="ECO:0000313" key="3">
    <source>
        <dbReference type="Proteomes" id="UP000000491"/>
    </source>
</evidence>
<keyword evidence="1" id="KW-0004">4Fe-4S</keyword>
<dbReference type="HAMAP" id="MF_02233">
    <property type="entry name" value="UbiV"/>
    <property type="match status" value="1"/>
</dbReference>
<keyword evidence="1" id="KW-0831">Ubiquinone biosynthesis</keyword>
<comment type="pathway">
    <text evidence="1">Cofactor biosynthesis; ubiquinone biosynthesis.</text>
</comment>
<comment type="function">
    <text evidence="1">Required for O(2)-independent ubiquinone (coenzyme Q) biosynthesis. Together with UbiU, is essential for the C6-hydroxylation reaction in the oxygen-independent ubiquinone biosynthesis pathway.</text>
</comment>
<dbReference type="STRING" id="579138.Zymop_1196"/>
<comment type="cofactor">
    <cofactor evidence="1">
        <name>[4Fe-4S] cluster</name>
        <dbReference type="ChEBI" id="CHEBI:49883"/>
    </cofactor>
</comment>
<dbReference type="PATRIC" id="fig|579138.3.peg.1268"/>
<dbReference type="KEGG" id="zmp:Zymop_1196"/>
<dbReference type="GO" id="GO:0051539">
    <property type="term" value="F:4 iron, 4 sulfur cluster binding"/>
    <property type="evidence" value="ECO:0007669"/>
    <property type="project" value="UniProtKB-UniRule"/>
</dbReference>
<dbReference type="RefSeq" id="WP_013934486.1">
    <property type="nucleotide sequence ID" value="NC_015709.1"/>
</dbReference>
<name>F8ETZ4_ZYMMT</name>
<dbReference type="Pfam" id="PF01136">
    <property type="entry name" value="Peptidase_U32"/>
    <property type="match status" value="1"/>
</dbReference>
<dbReference type="Proteomes" id="UP000000491">
    <property type="component" value="Chromosome"/>
</dbReference>
<gene>
    <name evidence="1" type="primary">ubiV</name>
    <name evidence="2" type="ordered locus">Zymop_1196</name>
</gene>
<dbReference type="MEROPS" id="U32.A01"/>
<dbReference type="NCBIfam" id="NF011991">
    <property type="entry name" value="PRK15447.1"/>
    <property type="match status" value="1"/>
</dbReference>
<dbReference type="InterPro" id="IPR051454">
    <property type="entry name" value="RNA/ubiquinone_mod_enzymes"/>
</dbReference>
<proteinExistence type="inferred from homology"/>
<keyword evidence="1" id="KW-0408">Iron</keyword>
<dbReference type="UniPathway" id="UPA00232"/>
<dbReference type="eggNOG" id="COG0826">
    <property type="taxonomic scope" value="Bacteria"/>
</dbReference>
<reference evidence="2 3" key="1">
    <citation type="journal article" date="2011" name="J. Bacteriol.">
        <title>Genome sequence of the ethanol-producing Zymomonas mobilis subsp. pomaceae lectotype strain ATCC 29192.</title>
        <authorList>
            <person name="Kouvelis V.N."/>
            <person name="Davenport K.W."/>
            <person name="Brettin T.S."/>
            <person name="Bruce D."/>
            <person name="Detter C."/>
            <person name="Han C.S."/>
            <person name="Nolan M."/>
            <person name="Tapia R."/>
            <person name="Damoulaki A."/>
            <person name="Kyrpides N.C."/>
            <person name="Typas M.A."/>
            <person name="Pappas K.M."/>
        </authorList>
    </citation>
    <scope>NUCLEOTIDE SEQUENCE [LARGE SCALE GENOMIC DNA]</scope>
    <source>
        <strain evidence="3">ATCC 29192 / DSM 22645 / JCM 10191 / CCUG 17912 / NBRC 13757 / NCIMB 11200 / NRRL B-4491 / Barker I</strain>
    </source>
</reference>
<protein>
    <recommendedName>
        <fullName evidence="1">Ubiquinone biosynthesis protein UbiV</fullName>
    </recommendedName>
</protein>
<evidence type="ECO:0000256" key="1">
    <source>
        <dbReference type="HAMAP-Rule" id="MF_02233"/>
    </source>
</evidence>
<dbReference type="PANTHER" id="PTHR30217:SF11">
    <property type="entry name" value="UBIQUINONE BIOSYNTHESIS PROTEIN UBIV"/>
    <property type="match status" value="1"/>
</dbReference>
<dbReference type="AlphaFoldDB" id="F8ETZ4"/>
<dbReference type="EMBL" id="CP002865">
    <property type="protein sequence ID" value="AEI38091.1"/>
    <property type="molecule type" value="Genomic_DNA"/>
</dbReference>
<keyword evidence="1" id="KW-0411">Iron-sulfur</keyword>
<sequence length="311" mass="34361">MNTPINDRLTLGPVMFSWAARSLRDFYFRIADEADIDTVYLGEVICSKRFPFLKRHLPEIIERLQQGGKKLVFSSLALVGTVEEVSEMEDMVRTAKGTIEANDVSLVRLLQGKDHHLGPFVNVYNEGALDFLIRLGAKKICLNPELPASVIKELAARSSVPLEVIAFGRFPISISARCFDARAKGRSKDDCRFACLNHVDGLTIQTLDKQPFLTVNGMQTLTYGCGNLLHAMPDLQQAGIHDFRLSPQSGDMVATASLFRQRLKGEIDGDTASALLAELHPEMPGFSNGFLYSKPGHQFITDGPVLNPMPL</sequence>
<dbReference type="GO" id="GO:0046872">
    <property type="term" value="F:metal ion binding"/>
    <property type="evidence" value="ECO:0007669"/>
    <property type="project" value="UniProtKB-KW"/>
</dbReference>
<comment type="subunit">
    <text evidence="1">Forms a heterodimer with UbiU.</text>
</comment>
<accession>F8ETZ4</accession>
<comment type="similarity">
    <text evidence="1">Belongs to the peptidase U32 family. UbiV subfamily.</text>
</comment>
<feature type="binding site" evidence="1">
    <location>
        <position position="178"/>
    </location>
    <ligand>
        <name>[4Fe-4S] cluster</name>
        <dbReference type="ChEBI" id="CHEBI:49883"/>
    </ligand>
</feature>
<organism evidence="2 3">
    <name type="scientific">Zymomonas mobilis subsp. pomaceae (strain ATCC 29192 / DSM 22645 / JCM 10191 / CCUG 17912 / NBRC 13757 / NCIMB 11200 / NRRL B-4491 / Barker I)</name>
    <dbReference type="NCBI Taxonomy" id="579138"/>
    <lineage>
        <taxon>Bacteria</taxon>
        <taxon>Pseudomonadati</taxon>
        <taxon>Pseudomonadota</taxon>
        <taxon>Alphaproteobacteria</taxon>
        <taxon>Sphingomonadales</taxon>
        <taxon>Zymomonadaceae</taxon>
        <taxon>Zymomonas</taxon>
    </lineage>
</organism>
<dbReference type="HOGENOM" id="CLU_056172_0_0_5"/>
<dbReference type="InterPro" id="IPR001539">
    <property type="entry name" value="Peptidase_U32"/>
</dbReference>
<evidence type="ECO:0000313" key="2">
    <source>
        <dbReference type="EMBL" id="AEI38091.1"/>
    </source>
</evidence>
<feature type="binding site" evidence="1">
    <location>
        <position position="46"/>
    </location>
    <ligand>
        <name>[4Fe-4S] cluster</name>
        <dbReference type="ChEBI" id="CHEBI:49883"/>
    </ligand>
</feature>
<dbReference type="GO" id="GO:0006744">
    <property type="term" value="P:ubiquinone biosynthetic process"/>
    <property type="evidence" value="ECO:0007669"/>
    <property type="project" value="UniProtKB-UniRule"/>
</dbReference>
<dbReference type="PANTHER" id="PTHR30217">
    <property type="entry name" value="PEPTIDASE U32 FAMILY"/>
    <property type="match status" value="1"/>
</dbReference>
<feature type="binding site" evidence="1">
    <location>
        <position position="195"/>
    </location>
    <ligand>
        <name>[4Fe-4S] cluster</name>
        <dbReference type="ChEBI" id="CHEBI:49883"/>
    </ligand>
</feature>
<feature type="binding site" evidence="1">
    <location>
        <position position="191"/>
    </location>
    <ligand>
        <name>[4Fe-4S] cluster</name>
        <dbReference type="ChEBI" id="CHEBI:49883"/>
    </ligand>
</feature>
<keyword evidence="1" id="KW-0479">Metal-binding</keyword>